<name>X1II17_9ZZZZ</name>
<dbReference type="EMBL" id="BARU01038141">
    <property type="protein sequence ID" value="GAH81357.1"/>
    <property type="molecule type" value="Genomic_DNA"/>
</dbReference>
<accession>X1II17</accession>
<feature type="non-terminal residue" evidence="1">
    <location>
        <position position="1"/>
    </location>
</feature>
<dbReference type="AlphaFoldDB" id="X1II17"/>
<protein>
    <submittedName>
        <fullName evidence="1">Uncharacterized protein</fullName>
    </submittedName>
</protein>
<proteinExistence type="predicted"/>
<evidence type="ECO:0000313" key="1">
    <source>
        <dbReference type="EMBL" id="GAH81357.1"/>
    </source>
</evidence>
<reference evidence="1" key="1">
    <citation type="journal article" date="2014" name="Front. Microbiol.">
        <title>High frequency of phylogenetically diverse reductive dehalogenase-homologous genes in deep subseafloor sedimentary metagenomes.</title>
        <authorList>
            <person name="Kawai M."/>
            <person name="Futagami T."/>
            <person name="Toyoda A."/>
            <person name="Takaki Y."/>
            <person name="Nishi S."/>
            <person name="Hori S."/>
            <person name="Arai W."/>
            <person name="Tsubouchi T."/>
            <person name="Morono Y."/>
            <person name="Uchiyama I."/>
            <person name="Ito T."/>
            <person name="Fujiyama A."/>
            <person name="Inagaki F."/>
            <person name="Takami H."/>
        </authorList>
    </citation>
    <scope>NUCLEOTIDE SEQUENCE</scope>
    <source>
        <strain evidence="1">Expedition CK06-06</strain>
    </source>
</reference>
<organism evidence="1">
    <name type="scientific">marine sediment metagenome</name>
    <dbReference type="NCBI Taxonomy" id="412755"/>
    <lineage>
        <taxon>unclassified sequences</taxon>
        <taxon>metagenomes</taxon>
        <taxon>ecological metagenomes</taxon>
    </lineage>
</organism>
<gene>
    <name evidence="1" type="ORF">S03H2_59320</name>
</gene>
<comment type="caution">
    <text evidence="1">The sequence shown here is derived from an EMBL/GenBank/DDBJ whole genome shotgun (WGS) entry which is preliminary data.</text>
</comment>
<sequence>RTLTAYSGITTSDGAGDGTTLVDSNLIGRNNFITEKTILIMSGTAKDEDKGAIDFDNTDGKITLQGTGFRTEIKAGTIFRVLNISSVEMDVARIEAKIDALSGATGIFHEQADVALSFNTVSGSETNVFNLVVADTRYIIRSLRLKFADPGGETITVRLYELVNDGLIEVDSFEVTTANFGTYHSLMDMFGMAQLAGDNLKVTTRVSAGADIATLGQYSWAKTNV</sequence>